<organism evidence="1 2">
    <name type="scientific">Ensete ventricosum</name>
    <name type="common">Abyssinian banana</name>
    <name type="synonym">Musa ensete</name>
    <dbReference type="NCBI Taxonomy" id="4639"/>
    <lineage>
        <taxon>Eukaryota</taxon>
        <taxon>Viridiplantae</taxon>
        <taxon>Streptophyta</taxon>
        <taxon>Embryophyta</taxon>
        <taxon>Tracheophyta</taxon>
        <taxon>Spermatophyta</taxon>
        <taxon>Magnoliopsida</taxon>
        <taxon>Liliopsida</taxon>
        <taxon>Zingiberales</taxon>
        <taxon>Musaceae</taxon>
        <taxon>Ensete</taxon>
    </lineage>
</organism>
<accession>A0A426ZKK2</accession>
<reference evidence="1 2" key="1">
    <citation type="journal article" date="2014" name="Agronomy (Basel)">
        <title>A Draft Genome Sequence for Ensete ventricosum, the Drought-Tolerant Tree Against Hunger.</title>
        <authorList>
            <person name="Harrison J."/>
            <person name="Moore K.A."/>
            <person name="Paszkiewicz K."/>
            <person name="Jones T."/>
            <person name="Grant M."/>
            <person name="Ambacheew D."/>
            <person name="Muzemil S."/>
            <person name="Studholme D.J."/>
        </authorList>
    </citation>
    <scope>NUCLEOTIDE SEQUENCE [LARGE SCALE GENOMIC DNA]</scope>
</reference>
<comment type="caution">
    <text evidence="1">The sequence shown here is derived from an EMBL/GenBank/DDBJ whole genome shotgun (WGS) entry which is preliminary data.</text>
</comment>
<dbReference type="AlphaFoldDB" id="A0A426ZKK2"/>
<evidence type="ECO:0000313" key="1">
    <source>
        <dbReference type="EMBL" id="RRT64516.1"/>
    </source>
</evidence>
<name>A0A426ZKK2_ENSVE</name>
<evidence type="ECO:0000313" key="2">
    <source>
        <dbReference type="Proteomes" id="UP000287651"/>
    </source>
</evidence>
<sequence>MAFGVVSISASTSRLPANVSSWRHRPGSRFSVGHRLLCFDSDHPDVGEFLSQLLPSLPGIVFLLIRSVTMMIEAAISIIGDDLLDYLIGSWAQFHAPMNCSILFHLRILLWIIRCFSSDVDFLVESSSYEANKAADGIWFPSAWRW</sequence>
<protein>
    <submittedName>
        <fullName evidence="1">Uncharacterized protein</fullName>
    </submittedName>
</protein>
<gene>
    <name evidence="1" type="ORF">B296_00040462</name>
</gene>
<dbReference type="Proteomes" id="UP000287651">
    <property type="component" value="Unassembled WGS sequence"/>
</dbReference>
<dbReference type="EMBL" id="AMZH03006161">
    <property type="protein sequence ID" value="RRT64516.1"/>
    <property type="molecule type" value="Genomic_DNA"/>
</dbReference>
<proteinExistence type="predicted"/>